<organism evidence="2">
    <name type="scientific">marine sediment metagenome</name>
    <dbReference type="NCBI Taxonomy" id="412755"/>
    <lineage>
        <taxon>unclassified sequences</taxon>
        <taxon>metagenomes</taxon>
        <taxon>ecological metagenomes</taxon>
    </lineage>
</organism>
<feature type="non-terminal residue" evidence="2">
    <location>
        <position position="1"/>
    </location>
</feature>
<dbReference type="EMBL" id="LAZR01042071">
    <property type="protein sequence ID" value="KKL10416.1"/>
    <property type="molecule type" value="Genomic_DNA"/>
</dbReference>
<gene>
    <name evidence="2" type="ORF">LCGC14_2556060</name>
</gene>
<comment type="caution">
    <text evidence="2">The sequence shown here is derived from an EMBL/GenBank/DDBJ whole genome shotgun (WGS) entry which is preliminary data.</text>
</comment>
<feature type="compositionally biased region" description="Basic and acidic residues" evidence="1">
    <location>
        <begin position="31"/>
        <end position="45"/>
    </location>
</feature>
<dbReference type="AlphaFoldDB" id="A0A0F9CXP5"/>
<proteinExistence type="predicted"/>
<feature type="region of interest" description="Disordered" evidence="1">
    <location>
        <begin position="1"/>
        <end position="45"/>
    </location>
</feature>
<evidence type="ECO:0000256" key="1">
    <source>
        <dbReference type="SAM" id="MobiDB-lite"/>
    </source>
</evidence>
<evidence type="ECO:0000313" key="2">
    <source>
        <dbReference type="EMBL" id="KKL10416.1"/>
    </source>
</evidence>
<reference evidence="2" key="1">
    <citation type="journal article" date="2015" name="Nature">
        <title>Complex archaea that bridge the gap between prokaryotes and eukaryotes.</title>
        <authorList>
            <person name="Spang A."/>
            <person name="Saw J.H."/>
            <person name="Jorgensen S.L."/>
            <person name="Zaremba-Niedzwiedzka K."/>
            <person name="Martijn J."/>
            <person name="Lind A.E."/>
            <person name="van Eijk R."/>
            <person name="Schleper C."/>
            <person name="Guy L."/>
            <person name="Ettema T.J."/>
        </authorList>
    </citation>
    <scope>NUCLEOTIDE SEQUENCE</scope>
</reference>
<sequence length="45" mass="5082">HRVDTVDNIIKKIHPTGTMRGQSNNPFAAPRDPRVQGRDLRGEDD</sequence>
<name>A0A0F9CXP5_9ZZZZ</name>
<accession>A0A0F9CXP5</accession>
<protein>
    <submittedName>
        <fullName evidence="2">Uncharacterized protein</fullName>
    </submittedName>
</protein>